<feature type="region of interest" description="Disordered" evidence="1">
    <location>
        <begin position="1"/>
        <end position="39"/>
    </location>
</feature>
<name>A0A834P436_VESPE</name>
<protein>
    <submittedName>
        <fullName evidence="2">Uncharacterized protein</fullName>
    </submittedName>
</protein>
<proteinExistence type="predicted"/>
<dbReference type="Proteomes" id="UP000600918">
    <property type="component" value="Unassembled WGS sequence"/>
</dbReference>
<dbReference type="AlphaFoldDB" id="A0A834P436"/>
<evidence type="ECO:0000313" key="2">
    <source>
        <dbReference type="EMBL" id="KAF7427334.1"/>
    </source>
</evidence>
<comment type="caution">
    <text evidence="2">The sequence shown here is derived from an EMBL/GenBank/DDBJ whole genome shotgun (WGS) entry which is preliminary data.</text>
</comment>
<feature type="compositionally biased region" description="Basic and acidic residues" evidence="1">
    <location>
        <begin position="76"/>
        <end position="92"/>
    </location>
</feature>
<sequence>MQYRRRLVPQLGSSVAEDCRRSVGPRKPRGPDTPSTVRPLAAVTDNDQIRKIAERPYNSALACTSVLTVGPIKNLHPRDHENLDDFRRSTAV</sequence>
<organism evidence="2 3">
    <name type="scientific">Vespula pensylvanica</name>
    <name type="common">Western yellow jacket</name>
    <name type="synonym">Wasp</name>
    <dbReference type="NCBI Taxonomy" id="30213"/>
    <lineage>
        <taxon>Eukaryota</taxon>
        <taxon>Metazoa</taxon>
        <taxon>Ecdysozoa</taxon>
        <taxon>Arthropoda</taxon>
        <taxon>Hexapoda</taxon>
        <taxon>Insecta</taxon>
        <taxon>Pterygota</taxon>
        <taxon>Neoptera</taxon>
        <taxon>Endopterygota</taxon>
        <taxon>Hymenoptera</taxon>
        <taxon>Apocrita</taxon>
        <taxon>Aculeata</taxon>
        <taxon>Vespoidea</taxon>
        <taxon>Vespidae</taxon>
        <taxon>Vespinae</taxon>
        <taxon>Vespula</taxon>
    </lineage>
</organism>
<evidence type="ECO:0000256" key="1">
    <source>
        <dbReference type="SAM" id="MobiDB-lite"/>
    </source>
</evidence>
<reference evidence="2" key="1">
    <citation type="journal article" date="2020" name="G3 (Bethesda)">
        <title>High-Quality Assemblies for Three Invasive Social Wasps from the &lt;i&gt;Vespula&lt;/i&gt; Genus.</title>
        <authorList>
            <person name="Harrop T.W.R."/>
            <person name="Guhlin J."/>
            <person name="McLaughlin G.M."/>
            <person name="Permina E."/>
            <person name="Stockwell P."/>
            <person name="Gilligan J."/>
            <person name="Le Lec M.F."/>
            <person name="Gruber M.A.M."/>
            <person name="Quinn O."/>
            <person name="Lovegrove M."/>
            <person name="Duncan E.J."/>
            <person name="Remnant E.J."/>
            <person name="Van Eeckhoven J."/>
            <person name="Graham B."/>
            <person name="Knapp R.A."/>
            <person name="Langford K.W."/>
            <person name="Kronenberg Z."/>
            <person name="Press M.O."/>
            <person name="Eacker S.M."/>
            <person name="Wilson-Rankin E.E."/>
            <person name="Purcell J."/>
            <person name="Lester P.J."/>
            <person name="Dearden P.K."/>
        </authorList>
    </citation>
    <scope>NUCLEOTIDE SEQUENCE</scope>
    <source>
        <strain evidence="2">Volc-1</strain>
    </source>
</reference>
<dbReference type="EMBL" id="JACSDY010000005">
    <property type="protein sequence ID" value="KAF7427334.1"/>
    <property type="molecule type" value="Genomic_DNA"/>
</dbReference>
<keyword evidence="3" id="KW-1185">Reference proteome</keyword>
<gene>
    <name evidence="2" type="ORF">H0235_007028</name>
</gene>
<evidence type="ECO:0000313" key="3">
    <source>
        <dbReference type="Proteomes" id="UP000600918"/>
    </source>
</evidence>
<accession>A0A834P436</accession>
<feature type="region of interest" description="Disordered" evidence="1">
    <location>
        <begin position="72"/>
        <end position="92"/>
    </location>
</feature>